<protein>
    <recommendedName>
        <fullName evidence="11">TSC22 domain family protein 1</fullName>
    </recommendedName>
</protein>
<dbReference type="PANTHER" id="PTHR46745:SF1">
    <property type="entry name" value="TSC22 DOMAIN FAMILY PROTEIN 1"/>
    <property type="match status" value="1"/>
</dbReference>
<dbReference type="InterPro" id="IPR000580">
    <property type="entry name" value="TSC22/Bun"/>
</dbReference>
<keyword evidence="5" id="KW-0805">Transcription regulation</keyword>
<accession>A0A7R9F853</accession>
<keyword evidence="8" id="KW-0175">Coiled coil</keyword>
<dbReference type="GO" id="GO:0005829">
    <property type="term" value="C:cytosol"/>
    <property type="evidence" value="ECO:0007669"/>
    <property type="project" value="TreeGrafter"/>
</dbReference>
<evidence type="ECO:0000256" key="2">
    <source>
        <dbReference type="ARBA" id="ARBA00004496"/>
    </source>
</evidence>
<dbReference type="GO" id="GO:0043066">
    <property type="term" value="P:negative regulation of apoptotic process"/>
    <property type="evidence" value="ECO:0007669"/>
    <property type="project" value="TreeGrafter"/>
</dbReference>
<dbReference type="PANTHER" id="PTHR46745">
    <property type="entry name" value="TSC22 DOMAIN FAMILY PROTEIN 1"/>
    <property type="match status" value="1"/>
</dbReference>
<dbReference type="SUPFAM" id="SSF58026">
    <property type="entry name" value="Delta-sleep-inducing peptide immunoreactive peptide"/>
    <property type="match status" value="1"/>
</dbReference>
<evidence type="ECO:0008006" key="11">
    <source>
        <dbReference type="Google" id="ProtNLM"/>
    </source>
</evidence>
<evidence type="ECO:0000256" key="4">
    <source>
        <dbReference type="ARBA" id="ARBA00022490"/>
    </source>
</evidence>
<keyword evidence="4" id="KW-0963">Cytoplasm</keyword>
<dbReference type="EMBL" id="OD570252">
    <property type="protein sequence ID" value="CAD7448626.1"/>
    <property type="molecule type" value="Genomic_DNA"/>
</dbReference>
<feature type="region of interest" description="Disordered" evidence="9">
    <location>
        <begin position="46"/>
        <end position="101"/>
    </location>
</feature>
<dbReference type="InterPro" id="IPR047862">
    <property type="entry name" value="TSC22/BUN_CS"/>
</dbReference>
<comment type="similarity">
    <text evidence="3">Belongs to the TSC-22/Dip/Bun family.</text>
</comment>
<dbReference type="GO" id="GO:0005634">
    <property type="term" value="C:nucleus"/>
    <property type="evidence" value="ECO:0007669"/>
    <property type="project" value="UniProtKB-SubCell"/>
</dbReference>
<evidence type="ECO:0000313" key="10">
    <source>
        <dbReference type="EMBL" id="CAD7448626.1"/>
    </source>
</evidence>
<feature type="region of interest" description="Disordered" evidence="9">
    <location>
        <begin position="138"/>
        <end position="178"/>
    </location>
</feature>
<feature type="coiled-coil region" evidence="8">
    <location>
        <begin position="371"/>
        <end position="405"/>
    </location>
</feature>
<proteinExistence type="inferred from homology"/>
<dbReference type="Gene3D" id="1.20.5.490">
    <property type="entry name" value="Single helix bin"/>
    <property type="match status" value="1"/>
</dbReference>
<evidence type="ECO:0000256" key="7">
    <source>
        <dbReference type="ARBA" id="ARBA00023242"/>
    </source>
</evidence>
<feature type="compositionally biased region" description="Low complexity" evidence="9">
    <location>
        <begin position="138"/>
        <end position="171"/>
    </location>
</feature>
<dbReference type="GO" id="GO:0008284">
    <property type="term" value="P:positive regulation of cell population proliferation"/>
    <property type="evidence" value="ECO:0007669"/>
    <property type="project" value="TreeGrafter"/>
</dbReference>
<gene>
    <name evidence="10" type="ORF">TBIB3V08_LOCUS10910</name>
</gene>
<reference evidence="10" key="1">
    <citation type="submission" date="2020-11" db="EMBL/GenBank/DDBJ databases">
        <authorList>
            <person name="Tran Van P."/>
        </authorList>
    </citation>
    <scope>NUCLEOTIDE SEQUENCE</scope>
</reference>
<name>A0A7R9F853_9NEOP</name>
<evidence type="ECO:0000256" key="8">
    <source>
        <dbReference type="SAM" id="Coils"/>
    </source>
</evidence>
<evidence type="ECO:0000256" key="3">
    <source>
        <dbReference type="ARBA" id="ARBA00007908"/>
    </source>
</evidence>
<organism evidence="10">
    <name type="scientific">Timema bartmani</name>
    <dbReference type="NCBI Taxonomy" id="61472"/>
    <lineage>
        <taxon>Eukaryota</taxon>
        <taxon>Metazoa</taxon>
        <taxon>Ecdysozoa</taxon>
        <taxon>Arthropoda</taxon>
        <taxon>Hexapoda</taxon>
        <taxon>Insecta</taxon>
        <taxon>Pterygota</taxon>
        <taxon>Neoptera</taxon>
        <taxon>Polyneoptera</taxon>
        <taxon>Phasmatodea</taxon>
        <taxon>Timematodea</taxon>
        <taxon>Timematoidea</taxon>
        <taxon>Timematidae</taxon>
        <taxon>Timema</taxon>
    </lineage>
</organism>
<sequence length="437" mass="47586">MKDARTHPARSERFKVVNIEKTGPFKRGRWTCLDYSDSNTSVSQHITQMTTSMKAPEVKESTSQQIAAKTAPLDSMASQGPESVDPQKVKQDNTTSVQESNPYVMVIHQAPLGNISSGQNSATNYPSVSASQTVIPQSALPQQSAPAQQAQTQNVAQQQQQAQAVQNSTQPHQAQSLSQLPATQNITTGGGGPVLDQHIHHQSLPQQQMQQQQQMQLQQQINIPVHQHMTSMPQGQLGLHQPTCGVHQQQALMQPQQINYMQQPYGMPQQLVAQDTNSQQFPTQVPTAVSTTIPSAVAHAYSVAASQGTIPVQTLVGSISTPTMPRSVPTLPDGHQLVVQNVNPESVPIPSAVAIGNKIEQAMDLVKSHLMFAVREEVEVLKEKIAELMERIGQLELENSVLKVNASQETLAHLESRRIQTLGGKAQQQLQASKNTD</sequence>
<dbReference type="GO" id="GO:0006357">
    <property type="term" value="P:regulation of transcription by RNA polymerase II"/>
    <property type="evidence" value="ECO:0007669"/>
    <property type="project" value="InterPro"/>
</dbReference>
<evidence type="ECO:0000256" key="9">
    <source>
        <dbReference type="SAM" id="MobiDB-lite"/>
    </source>
</evidence>
<evidence type="ECO:0000256" key="5">
    <source>
        <dbReference type="ARBA" id="ARBA00023015"/>
    </source>
</evidence>
<evidence type="ECO:0000256" key="1">
    <source>
        <dbReference type="ARBA" id="ARBA00004123"/>
    </source>
</evidence>
<dbReference type="Pfam" id="PF01166">
    <property type="entry name" value="TSC22"/>
    <property type="match status" value="1"/>
</dbReference>
<feature type="compositionally biased region" description="Polar residues" evidence="9">
    <location>
        <begin position="92"/>
        <end position="101"/>
    </location>
</feature>
<dbReference type="PROSITE" id="PS01289">
    <property type="entry name" value="TSC22"/>
    <property type="match status" value="1"/>
</dbReference>
<keyword evidence="7" id="KW-0539">Nucleus</keyword>
<dbReference type="CDD" id="cd21936">
    <property type="entry name" value="ZIP_TSC22D"/>
    <property type="match status" value="1"/>
</dbReference>
<comment type="subcellular location">
    <subcellularLocation>
        <location evidence="2">Cytoplasm</location>
    </subcellularLocation>
    <subcellularLocation>
        <location evidence="1">Nucleus</location>
    </subcellularLocation>
</comment>
<dbReference type="AlphaFoldDB" id="A0A7R9F853"/>
<evidence type="ECO:0000256" key="6">
    <source>
        <dbReference type="ARBA" id="ARBA00023163"/>
    </source>
</evidence>
<keyword evidence="6" id="KW-0804">Transcription</keyword>